<name>A0A3S3UAP5_9BACT</name>
<dbReference type="Proteomes" id="UP000286862">
    <property type="component" value="Unassembled WGS sequence"/>
</dbReference>
<evidence type="ECO:0000313" key="2">
    <source>
        <dbReference type="Proteomes" id="UP000286862"/>
    </source>
</evidence>
<gene>
    <name evidence="1" type="ORF">VT99_12453</name>
</gene>
<proteinExistence type="predicted"/>
<dbReference type="AlphaFoldDB" id="A0A3S3UAP5"/>
<accession>A0A3S3UAP5</accession>
<organism evidence="1 2">
    <name type="scientific">Candidatus Electrothrix marina</name>
    <dbReference type="NCBI Taxonomy" id="1859130"/>
    <lineage>
        <taxon>Bacteria</taxon>
        <taxon>Pseudomonadati</taxon>
        <taxon>Thermodesulfobacteriota</taxon>
        <taxon>Desulfobulbia</taxon>
        <taxon>Desulfobulbales</taxon>
        <taxon>Desulfobulbaceae</taxon>
        <taxon>Candidatus Electrothrix</taxon>
    </lineage>
</organism>
<evidence type="ECO:0000313" key="1">
    <source>
        <dbReference type="EMBL" id="RWX45928.1"/>
    </source>
</evidence>
<comment type="caution">
    <text evidence="1">The sequence shown here is derived from an EMBL/GenBank/DDBJ whole genome shotgun (WGS) entry which is preliminary data.</text>
</comment>
<sequence length="69" mass="7501">MSVPGFTSKKSADADSLYPQQTFQFAREGAVVYLGDSLQLYKQWPSPTVIISDGPYGLGSYKGDPLTPQ</sequence>
<dbReference type="EMBL" id="MTKQ01000245">
    <property type="protein sequence ID" value="RWX45928.1"/>
    <property type="molecule type" value="Genomic_DNA"/>
</dbReference>
<protein>
    <submittedName>
        <fullName evidence="1">Uncharacterized protein</fullName>
    </submittedName>
</protein>
<reference evidence="1 2" key="1">
    <citation type="submission" date="2017-01" db="EMBL/GenBank/DDBJ databases">
        <title>The cable genome- insights into the physiology and evolution of filamentous bacteria capable of sulfide oxidation via long distance electron transfer.</title>
        <authorList>
            <person name="Schreiber L."/>
            <person name="Bjerg J.T."/>
            <person name="Boggild A."/>
            <person name="Van De Vossenberg J."/>
            <person name="Meysman F."/>
            <person name="Nielsen L.P."/>
            <person name="Schramm A."/>
            <person name="Kjeldsen K.U."/>
        </authorList>
    </citation>
    <scope>NUCLEOTIDE SEQUENCE [LARGE SCALE GENOMIC DNA]</scope>
    <source>
        <strain evidence="1">A2</strain>
    </source>
</reference>
<feature type="non-terminal residue" evidence="1">
    <location>
        <position position="69"/>
    </location>
</feature>